<dbReference type="Proteomes" id="UP000694402">
    <property type="component" value="Unassembled WGS sequence"/>
</dbReference>
<dbReference type="GO" id="GO:0008270">
    <property type="term" value="F:zinc ion binding"/>
    <property type="evidence" value="ECO:0007669"/>
    <property type="project" value="UniProtKB-KW"/>
</dbReference>
<keyword evidence="3" id="KW-1017">Isopeptide bond</keyword>
<evidence type="ECO:0000256" key="4">
    <source>
        <dbReference type="ARBA" id="ARBA00022723"/>
    </source>
</evidence>
<feature type="domain" description="C2H2-type" evidence="15">
    <location>
        <begin position="684"/>
        <end position="712"/>
    </location>
</feature>
<dbReference type="FunFam" id="3.30.160.60:FF:000446">
    <property type="entry name" value="Zinc finger protein"/>
    <property type="match status" value="1"/>
</dbReference>
<dbReference type="SUPFAM" id="SSF57667">
    <property type="entry name" value="beta-beta-alpha zinc fingers"/>
    <property type="match status" value="9"/>
</dbReference>
<reference evidence="17" key="1">
    <citation type="journal article" date="2018" name="PLoS ONE">
        <title>Chinook salmon (Oncorhynchus tshawytscha) genome and transcriptome.</title>
        <authorList>
            <person name="Christensen K.A."/>
            <person name="Leong J.S."/>
            <person name="Sakhrani D."/>
            <person name="Biagi C.A."/>
            <person name="Minkley D.R."/>
            <person name="Withler R.E."/>
            <person name="Rondeau E.B."/>
            <person name="Koop B.F."/>
            <person name="Devlin R.H."/>
        </authorList>
    </citation>
    <scope>NUCLEOTIDE SEQUENCE [LARGE SCALE GENOMIC DNA]</scope>
</reference>
<feature type="domain" description="C2H2-type" evidence="15">
    <location>
        <begin position="319"/>
        <end position="347"/>
    </location>
</feature>
<feature type="domain" description="C2H2-type" evidence="15">
    <location>
        <begin position="543"/>
        <end position="570"/>
    </location>
</feature>
<feature type="compositionally biased region" description="Low complexity" evidence="14">
    <location>
        <begin position="131"/>
        <end position="140"/>
    </location>
</feature>
<sequence>MNIEEAVFCAEVGDVCVDLESMNREVEITYEEVEHVEHPELVGPICAENTIDRPSNHYENPHEENDFTEEGLEKDEQERNEAGYVPQTVTDQGSSQCTPQEVMNQPELVPSCLHQKPTFRFQRLDVSVLPLQMSSPSQPSRRNTRLQRKTVGSRGPNGGQLKALEEANGTWVCSFLCSPAGGTVEAPSLVFACSQCSFNHADEVNLRQHLKALHPEEYRRMLAAGENETETPPGSSSSTPLNPCLSDIPHTLGKSGRHTSHSKTCSVCGKTFSRATDMRRHQRSHTGERPYRCTQCRKTFQYSFDLKRHQRKGLGSRPFQCCACGGGFDREEDLKTHCSVAHLAESPVSDDFGIKLNLPAGLESEQCLSEEGEHKCPECDMSFSQISQMKRHQLIHFGGDPLQCNQCLKKCQNSDALTKHMQMHNGARPFQCSICTINFTQLVCLRQHYLNAHKEEGSFLCSHCPKNFSRLSNLIKHQRTHTGERPYQCSHCPKRFTQLQILTRHERIHTGERPFLCPDCGKRFLSSGELSKHLQCHSEERPFPCLECGKTFKANRFLKKHLQTHTGERPFPCSQCGKRFSKSTDLTRHNRMHTGERPHMCSQCGKSFLTYSEVVKHQRYHTGERPFKCEQCGKSFTQSCYLTVHKRIHTGEKPFHCSQCDRTFQHSWDLTKHEKKHGGTSISFPCQQCGSSFANLRSLTAHHRSSHLGESDLPHLCSICGKSFPSSSELLEKEPMH</sequence>
<evidence type="ECO:0000256" key="14">
    <source>
        <dbReference type="SAM" id="MobiDB-lite"/>
    </source>
</evidence>
<dbReference type="AlphaFoldDB" id="A0AAZ3NXL6"/>
<keyword evidence="8" id="KW-0832">Ubl conjugation</keyword>
<evidence type="ECO:0000256" key="12">
    <source>
        <dbReference type="ARBA" id="ARBA00023242"/>
    </source>
</evidence>
<dbReference type="FunFam" id="3.30.160.60:FF:000624">
    <property type="entry name" value="zinc finger protein 697"/>
    <property type="match status" value="1"/>
</dbReference>
<dbReference type="Pfam" id="PF13912">
    <property type="entry name" value="zf-C2H2_6"/>
    <property type="match status" value="1"/>
</dbReference>
<evidence type="ECO:0000259" key="15">
    <source>
        <dbReference type="PROSITE" id="PS50157"/>
    </source>
</evidence>
<keyword evidence="4" id="KW-0479">Metal-binding</keyword>
<feature type="domain" description="C2H2-type" evidence="15">
    <location>
        <begin position="402"/>
        <end position="429"/>
    </location>
</feature>
<dbReference type="GO" id="GO:0005654">
    <property type="term" value="C:nucleoplasm"/>
    <property type="evidence" value="ECO:0007669"/>
    <property type="project" value="TreeGrafter"/>
</dbReference>
<feature type="domain" description="C2H2-type" evidence="15">
    <location>
        <begin position="374"/>
        <end position="401"/>
    </location>
</feature>
<dbReference type="GO" id="GO:0000978">
    <property type="term" value="F:RNA polymerase II cis-regulatory region sequence-specific DNA binding"/>
    <property type="evidence" value="ECO:0007669"/>
    <property type="project" value="TreeGrafter"/>
</dbReference>
<protein>
    <recommendedName>
        <fullName evidence="15">C2H2-type domain-containing protein</fullName>
    </recommendedName>
</protein>
<dbReference type="FunFam" id="3.30.160.60:FF:000322">
    <property type="entry name" value="GDNF-inducible zinc finger protein 1"/>
    <property type="match status" value="1"/>
</dbReference>
<evidence type="ECO:0000256" key="10">
    <source>
        <dbReference type="ARBA" id="ARBA00023125"/>
    </source>
</evidence>
<feature type="domain" description="C2H2-type" evidence="15">
    <location>
        <begin position="291"/>
        <end position="318"/>
    </location>
</feature>
<dbReference type="SMART" id="SM00355">
    <property type="entry name" value="ZnF_C2H2"/>
    <property type="match status" value="17"/>
</dbReference>
<feature type="compositionally biased region" description="Basic and acidic residues" evidence="14">
    <location>
        <begin position="50"/>
        <end position="65"/>
    </location>
</feature>
<keyword evidence="5" id="KW-0677">Repeat</keyword>
<evidence type="ECO:0000256" key="9">
    <source>
        <dbReference type="ARBA" id="ARBA00023015"/>
    </source>
</evidence>
<organism evidence="16 17">
    <name type="scientific">Oncorhynchus tshawytscha</name>
    <name type="common">Chinook salmon</name>
    <name type="synonym">Salmo tshawytscha</name>
    <dbReference type="NCBI Taxonomy" id="74940"/>
    <lineage>
        <taxon>Eukaryota</taxon>
        <taxon>Metazoa</taxon>
        <taxon>Chordata</taxon>
        <taxon>Craniata</taxon>
        <taxon>Vertebrata</taxon>
        <taxon>Euteleostomi</taxon>
        <taxon>Actinopterygii</taxon>
        <taxon>Neopterygii</taxon>
        <taxon>Teleostei</taxon>
        <taxon>Protacanthopterygii</taxon>
        <taxon>Salmoniformes</taxon>
        <taxon>Salmonidae</taxon>
        <taxon>Salmoninae</taxon>
        <taxon>Oncorhynchus</taxon>
    </lineage>
</organism>
<keyword evidence="11" id="KW-0804">Transcription</keyword>
<feature type="domain" description="C2H2-type" evidence="15">
    <location>
        <begin position="263"/>
        <end position="290"/>
    </location>
</feature>
<dbReference type="PANTHER" id="PTHR24399">
    <property type="entry name" value="ZINC FINGER AND BTB DOMAIN-CONTAINING"/>
    <property type="match status" value="1"/>
</dbReference>
<feature type="domain" description="C2H2-type" evidence="15">
    <location>
        <begin position="459"/>
        <end position="486"/>
    </location>
</feature>
<evidence type="ECO:0000256" key="8">
    <source>
        <dbReference type="ARBA" id="ARBA00022843"/>
    </source>
</evidence>
<feature type="domain" description="C2H2-type" evidence="15">
    <location>
        <begin position="191"/>
        <end position="219"/>
    </location>
</feature>
<reference evidence="16" key="3">
    <citation type="submission" date="2025-09" db="UniProtKB">
        <authorList>
            <consortium name="Ensembl"/>
        </authorList>
    </citation>
    <scope>IDENTIFICATION</scope>
</reference>
<evidence type="ECO:0000256" key="2">
    <source>
        <dbReference type="ARBA" id="ARBA00006991"/>
    </source>
</evidence>
<keyword evidence="12" id="KW-0539">Nucleus</keyword>
<feature type="domain" description="C2H2-type" evidence="15">
    <location>
        <begin position="515"/>
        <end position="542"/>
    </location>
</feature>
<dbReference type="PANTHER" id="PTHR24399:SF70">
    <property type="entry name" value="C2H2-TYPE DOMAIN-CONTAINING PROTEIN"/>
    <property type="match status" value="1"/>
</dbReference>
<feature type="region of interest" description="Disordered" evidence="14">
    <location>
        <begin position="131"/>
        <end position="161"/>
    </location>
</feature>
<keyword evidence="9" id="KW-0805">Transcription regulation</keyword>
<evidence type="ECO:0000256" key="1">
    <source>
        <dbReference type="ARBA" id="ARBA00004123"/>
    </source>
</evidence>
<evidence type="ECO:0000313" key="17">
    <source>
        <dbReference type="Proteomes" id="UP000694402"/>
    </source>
</evidence>
<feature type="domain" description="C2H2-type" evidence="15">
    <location>
        <begin position="655"/>
        <end position="682"/>
    </location>
</feature>
<dbReference type="FunFam" id="3.30.160.60:FF:001498">
    <property type="entry name" value="Zinc finger protein 404"/>
    <property type="match status" value="1"/>
</dbReference>
<comment type="similarity">
    <text evidence="2">Belongs to the krueppel C2H2-type zinc-finger protein family.</text>
</comment>
<accession>A0AAZ3NXL6</accession>
<gene>
    <name evidence="16" type="primary">LOC112217122</name>
</gene>
<dbReference type="InterPro" id="IPR036236">
    <property type="entry name" value="Znf_C2H2_sf"/>
</dbReference>
<dbReference type="FunFam" id="3.30.160.60:FF:000100">
    <property type="entry name" value="Zinc finger 45-like"/>
    <property type="match status" value="1"/>
</dbReference>
<feature type="domain" description="C2H2-type" evidence="15">
    <location>
        <begin position="487"/>
        <end position="514"/>
    </location>
</feature>
<keyword evidence="6 13" id="KW-0863">Zinc-finger</keyword>
<dbReference type="Pfam" id="PF00096">
    <property type="entry name" value="zf-C2H2"/>
    <property type="match status" value="9"/>
</dbReference>
<evidence type="ECO:0000256" key="3">
    <source>
        <dbReference type="ARBA" id="ARBA00022499"/>
    </source>
</evidence>
<feature type="domain" description="C2H2-type" evidence="15">
    <location>
        <begin position="627"/>
        <end position="654"/>
    </location>
</feature>
<feature type="domain" description="C2H2-type" evidence="15">
    <location>
        <begin position="430"/>
        <end position="458"/>
    </location>
</feature>
<reference evidence="16" key="2">
    <citation type="submission" date="2025-08" db="UniProtKB">
        <authorList>
            <consortium name="Ensembl"/>
        </authorList>
    </citation>
    <scope>IDENTIFICATION</scope>
</reference>
<keyword evidence="7" id="KW-0862">Zinc</keyword>
<dbReference type="InterPro" id="IPR013087">
    <property type="entry name" value="Znf_C2H2_type"/>
</dbReference>
<dbReference type="PROSITE" id="PS50157">
    <property type="entry name" value="ZINC_FINGER_C2H2_2"/>
    <property type="match status" value="17"/>
</dbReference>
<dbReference type="GO" id="GO:0001227">
    <property type="term" value="F:DNA-binding transcription repressor activity, RNA polymerase II-specific"/>
    <property type="evidence" value="ECO:0007669"/>
    <property type="project" value="TreeGrafter"/>
</dbReference>
<dbReference type="FunFam" id="3.30.160.60:FF:003539">
    <property type="match status" value="1"/>
</dbReference>
<evidence type="ECO:0000256" key="13">
    <source>
        <dbReference type="PROSITE-ProRule" id="PRU00042"/>
    </source>
</evidence>
<name>A0AAZ3NXL6_ONCTS</name>
<keyword evidence="10" id="KW-0238">DNA-binding</keyword>
<dbReference type="FunFam" id="3.30.160.60:FF:000690">
    <property type="entry name" value="Zinc finger protein 354C"/>
    <property type="match status" value="2"/>
</dbReference>
<dbReference type="Gene3D" id="3.30.160.60">
    <property type="entry name" value="Classic Zinc Finger"/>
    <property type="match status" value="13"/>
</dbReference>
<evidence type="ECO:0000256" key="6">
    <source>
        <dbReference type="ARBA" id="ARBA00022771"/>
    </source>
</evidence>
<feature type="domain" description="C2H2-type" evidence="15">
    <location>
        <begin position="715"/>
        <end position="737"/>
    </location>
</feature>
<dbReference type="FunFam" id="3.30.160.60:FF:000495">
    <property type="entry name" value="zinc finger protein 668"/>
    <property type="match status" value="1"/>
</dbReference>
<dbReference type="FunFam" id="3.30.160.60:FF:002343">
    <property type="entry name" value="Zinc finger protein 33A"/>
    <property type="match status" value="1"/>
</dbReference>
<comment type="subcellular location">
    <subcellularLocation>
        <location evidence="1">Nucleus</location>
    </subcellularLocation>
</comment>
<dbReference type="FunFam" id="3.30.160.60:FF:001370">
    <property type="entry name" value="Zinc finger protein"/>
    <property type="match status" value="1"/>
</dbReference>
<feature type="domain" description="C2H2-type" evidence="15">
    <location>
        <begin position="599"/>
        <end position="626"/>
    </location>
</feature>
<evidence type="ECO:0000256" key="7">
    <source>
        <dbReference type="ARBA" id="ARBA00022833"/>
    </source>
</evidence>
<feature type="region of interest" description="Disordered" evidence="14">
    <location>
        <begin position="50"/>
        <end position="79"/>
    </location>
</feature>
<proteinExistence type="inferred from homology"/>
<dbReference type="Ensembl" id="ENSOTST00005133738.1">
    <property type="protein sequence ID" value="ENSOTSP00005108384.1"/>
    <property type="gene ID" value="ENSOTSG00005049608.1"/>
</dbReference>
<feature type="domain" description="C2H2-type" evidence="15">
    <location>
        <begin position="571"/>
        <end position="598"/>
    </location>
</feature>
<dbReference type="GeneTree" id="ENSGT00940000162287"/>
<evidence type="ECO:0000313" key="16">
    <source>
        <dbReference type="Ensembl" id="ENSOTSP00005108384.1"/>
    </source>
</evidence>
<dbReference type="PROSITE" id="PS00028">
    <property type="entry name" value="ZINC_FINGER_C2H2_1"/>
    <property type="match status" value="13"/>
</dbReference>
<keyword evidence="17" id="KW-1185">Reference proteome</keyword>
<evidence type="ECO:0000256" key="11">
    <source>
        <dbReference type="ARBA" id="ARBA00023163"/>
    </source>
</evidence>
<evidence type="ECO:0000256" key="5">
    <source>
        <dbReference type="ARBA" id="ARBA00022737"/>
    </source>
</evidence>